<dbReference type="CDD" id="cd18793">
    <property type="entry name" value="SF2_C_SNF"/>
    <property type="match status" value="1"/>
</dbReference>
<name>A0A926UVA9_9CYAN</name>
<accession>A0A926UVA9</accession>
<dbReference type="SUPFAM" id="SSF52540">
    <property type="entry name" value="P-loop containing nucleoside triphosphate hydrolases"/>
    <property type="match status" value="2"/>
</dbReference>
<dbReference type="Gene3D" id="3.40.50.10810">
    <property type="entry name" value="Tandem AAA-ATPase domain"/>
    <property type="match status" value="1"/>
</dbReference>
<dbReference type="GO" id="GO:0005524">
    <property type="term" value="F:ATP binding"/>
    <property type="evidence" value="ECO:0007669"/>
    <property type="project" value="InterPro"/>
</dbReference>
<gene>
    <name evidence="4" type="ORF">H6F44_11145</name>
</gene>
<dbReference type="SMART" id="SM00487">
    <property type="entry name" value="DEXDc"/>
    <property type="match status" value="1"/>
</dbReference>
<keyword evidence="4" id="KW-0347">Helicase</keyword>
<keyword evidence="1" id="KW-0378">Hydrolase</keyword>
<dbReference type="InterPro" id="IPR049730">
    <property type="entry name" value="SNF2/RAD54-like_C"/>
</dbReference>
<protein>
    <submittedName>
        <fullName evidence="4">DEAD/DEAH box helicase</fullName>
    </submittedName>
</protein>
<keyword evidence="4" id="KW-0547">Nucleotide-binding</keyword>
<evidence type="ECO:0000313" key="5">
    <source>
        <dbReference type="Proteomes" id="UP000631421"/>
    </source>
</evidence>
<proteinExistence type="predicted"/>
<evidence type="ECO:0000256" key="1">
    <source>
        <dbReference type="ARBA" id="ARBA00022801"/>
    </source>
</evidence>
<dbReference type="PROSITE" id="PS51192">
    <property type="entry name" value="HELICASE_ATP_BIND_1"/>
    <property type="match status" value="1"/>
</dbReference>
<comment type="caution">
    <text evidence="4">The sequence shown here is derived from an EMBL/GenBank/DDBJ whole genome shotgun (WGS) entry which is preliminary data.</text>
</comment>
<sequence>MAISKINSTKDSVNLQSAYLDLSKLERQILQLIAIAYEPISRANIYDCVVHAKLKNVDNQTFTGASLGKYIDNFIKTGLLVSNRSNTLECNPKVIEIVIRDSVKSGTFPKNVEAIEMAMPVPSYGRTDLRSFKSESQFIREVRIGIYSQDMKFVRQQFDYFYRFNYSHRLLTVDDFICQTVSNPFDKSWLELLNNEFYEISLASILDSGFINLQETHEAFEILLTSFQQQSDRCTDKLLIALMEQSIFRADLKTAQQAFECLEDIYKDISTALVATITFLSGDHQLALAQFRQSLKNFRKSVGKRQIYFSDESGLFMILALIKEGTVESLKEADGYTALMAKQANHWLQNTYIKIQRVLKLQLGDLSQKQLISNEFIHDHTQTNCLQAFFSCLCLYWADREKAKLELPRVLNPLFRKSVDAGYYWLAMESSQLLGEVTDNPIHFKYVTKLRAEKQIKIDTIVNLIRPQETWEISLNALINLGKSPHDATKEVGKPVQRMIWLINYQKGNCTIQPKEQKINAKGVWSAGRNIALKRLKDNINEFPYLAPQDLEVCSRIKSYSYQGYYSYGQYEFAEDAIYNLIGHPLVFWEDSPTTRVEIVKGEPELLVKTMRGDRLALEFSPVVKEASNCVITKESPTRLKVTKISEAHRKIIEVLGKKNRLEIPASAKERVISAIHGISGIVTVHSDIGGVVHNAEEVPSDSRPHVHILPSGGGLKVAVLVRPFVSGGAYYRPGAGGTTVLAEIDGKRLQANRNLKEEKMLAEAVIADCPTLANYQEEENEWIIEDPEFCLELLLELQNLGDRIILEWPEGEKMRISHSGDFGNFRMSINRSNDWFAAEGELRLSDDKVIGMQQLLQLLDTTPSRFIPLGDGQFIALTQQFRKRLDEFRRLSEQHGKGARFHPLAAVALEDFIDEIDDLKADKHWKSHIAKIREMRHFEPQLPSSLQAELRDYQIEGYQWLARLAHWGVGACLADDMGLGKTLQSLALILNRAPQGATLIVAPTSVCMNWITEAAKFAPTLNVIVFGTGDRQKVLDNLQPLDMVVCSYGLLQQEEVGEMLSQVNWQTVVLDEAQAIKNFATKRSQAAMNLQSGFKLITTGTPIENHLGELWNLFRFINPGLLGSLDNFNTKYANPIERSQDRNARNQLKKLIQPFILRRTKNQVLQELPSRTEVTLQVELTKEELAFYEALRREAIAKLSGENQANAGQKHLQVLAEIMKLRRACCNVKLVRPDIPLPSSKLQLFGEVLSELLDNKHKALVFSQFVDHLHIIREYLDSQKIKYQYLDGSTPAKDRKKRVEAFQSGEGDVFLISLKAGGTGLNLTAADYVIHMDPWWNPAVEDQASDRAHRIGQKRPVTIYRLVAKGTIEEKIVALHNQKRDLADSLLEGTDISGKVSTEALLNLINEM</sequence>
<dbReference type="InterPro" id="IPR001650">
    <property type="entry name" value="Helicase_C-like"/>
</dbReference>
<reference evidence="4" key="1">
    <citation type="journal article" date="2015" name="ISME J.">
        <title>Draft Genome Sequence of Streptomyces incarnatus NRRL8089, which Produces the Nucleoside Antibiotic Sinefungin.</title>
        <authorList>
            <person name="Oshima K."/>
            <person name="Hattori M."/>
            <person name="Shimizu H."/>
            <person name="Fukuda K."/>
            <person name="Nemoto M."/>
            <person name="Inagaki K."/>
            <person name="Tamura T."/>
        </authorList>
    </citation>
    <scope>NUCLEOTIDE SEQUENCE</scope>
    <source>
        <strain evidence="4">FACHB-1277</strain>
    </source>
</reference>
<feature type="domain" description="Helicase ATP-binding" evidence="2">
    <location>
        <begin position="963"/>
        <end position="1121"/>
    </location>
</feature>
<dbReference type="GO" id="GO:0004386">
    <property type="term" value="F:helicase activity"/>
    <property type="evidence" value="ECO:0007669"/>
    <property type="project" value="UniProtKB-KW"/>
</dbReference>
<evidence type="ECO:0000259" key="3">
    <source>
        <dbReference type="PROSITE" id="PS51194"/>
    </source>
</evidence>
<dbReference type="RefSeq" id="WP_190351027.1">
    <property type="nucleotide sequence ID" value="NZ_JACJPY010000030.1"/>
</dbReference>
<feature type="domain" description="Helicase C-terminal" evidence="3">
    <location>
        <begin position="1249"/>
        <end position="1406"/>
    </location>
</feature>
<dbReference type="EMBL" id="JACJPY010000030">
    <property type="protein sequence ID" value="MBD2150670.1"/>
    <property type="molecule type" value="Genomic_DNA"/>
</dbReference>
<dbReference type="CDD" id="cd18012">
    <property type="entry name" value="DEXQc_arch_SWI2_SNF2"/>
    <property type="match status" value="1"/>
</dbReference>
<dbReference type="InterPro" id="IPR000330">
    <property type="entry name" value="SNF2_N"/>
</dbReference>
<keyword evidence="5" id="KW-1185">Reference proteome</keyword>
<dbReference type="PROSITE" id="PS51194">
    <property type="entry name" value="HELICASE_CTER"/>
    <property type="match status" value="1"/>
</dbReference>
<dbReference type="SMART" id="SM00490">
    <property type="entry name" value="HELICc"/>
    <property type="match status" value="1"/>
</dbReference>
<dbReference type="PANTHER" id="PTHR10799">
    <property type="entry name" value="SNF2/RAD54 HELICASE FAMILY"/>
    <property type="match status" value="1"/>
</dbReference>
<dbReference type="Pfam" id="PF00271">
    <property type="entry name" value="Helicase_C"/>
    <property type="match status" value="1"/>
</dbReference>
<keyword evidence="4" id="KW-0067">ATP-binding</keyword>
<dbReference type="InterPro" id="IPR027417">
    <property type="entry name" value="P-loop_NTPase"/>
</dbReference>
<dbReference type="Gene3D" id="3.40.50.300">
    <property type="entry name" value="P-loop containing nucleotide triphosphate hydrolases"/>
    <property type="match status" value="1"/>
</dbReference>
<dbReference type="InterPro" id="IPR014001">
    <property type="entry name" value="Helicase_ATP-bd"/>
</dbReference>
<evidence type="ECO:0000259" key="2">
    <source>
        <dbReference type="PROSITE" id="PS51192"/>
    </source>
</evidence>
<reference evidence="4" key="2">
    <citation type="submission" date="2020-08" db="EMBL/GenBank/DDBJ databases">
        <authorList>
            <person name="Chen M."/>
            <person name="Teng W."/>
            <person name="Zhao L."/>
            <person name="Hu C."/>
            <person name="Zhou Y."/>
            <person name="Han B."/>
            <person name="Song L."/>
            <person name="Shu W."/>
        </authorList>
    </citation>
    <scope>NUCLEOTIDE SEQUENCE</scope>
    <source>
        <strain evidence="4">FACHB-1277</strain>
    </source>
</reference>
<dbReference type="Proteomes" id="UP000631421">
    <property type="component" value="Unassembled WGS sequence"/>
</dbReference>
<dbReference type="GO" id="GO:0016787">
    <property type="term" value="F:hydrolase activity"/>
    <property type="evidence" value="ECO:0007669"/>
    <property type="project" value="UniProtKB-KW"/>
</dbReference>
<organism evidence="4 5">
    <name type="scientific">Pseudanabaena cinerea FACHB-1277</name>
    <dbReference type="NCBI Taxonomy" id="2949581"/>
    <lineage>
        <taxon>Bacteria</taxon>
        <taxon>Bacillati</taxon>
        <taxon>Cyanobacteriota</taxon>
        <taxon>Cyanophyceae</taxon>
        <taxon>Pseudanabaenales</taxon>
        <taxon>Pseudanabaenaceae</taxon>
        <taxon>Pseudanabaena</taxon>
        <taxon>Pseudanabaena cinerea</taxon>
    </lineage>
</organism>
<dbReference type="Pfam" id="PF00176">
    <property type="entry name" value="SNF2-rel_dom"/>
    <property type="match status" value="1"/>
</dbReference>
<evidence type="ECO:0000313" key="4">
    <source>
        <dbReference type="EMBL" id="MBD2150670.1"/>
    </source>
</evidence>
<dbReference type="InterPro" id="IPR038718">
    <property type="entry name" value="SNF2-like_sf"/>
</dbReference>